<comment type="similarity">
    <text evidence="1">Belongs to the YciI family.</text>
</comment>
<evidence type="ECO:0000256" key="1">
    <source>
        <dbReference type="ARBA" id="ARBA00007689"/>
    </source>
</evidence>
<dbReference type="Pfam" id="PF03795">
    <property type="entry name" value="YCII"/>
    <property type="match status" value="1"/>
</dbReference>
<dbReference type="SUPFAM" id="SSF54909">
    <property type="entry name" value="Dimeric alpha+beta barrel"/>
    <property type="match status" value="1"/>
</dbReference>
<gene>
    <name evidence="3" type="ORF">AAME72_15225</name>
</gene>
<sequence>MSDEYILLIREPEWDPEAMTAEQWQAGMAGHKAFQEAVAAAGERIVASSALQSPSRAVKITPRTGDAPLFTDGPFGETRETITGFYSFTAETPEKARELAALVPTDGWIELYPVLVLDAVR</sequence>
<name>A0AAU7G883_9MICO</name>
<accession>A0AAU7G883</accession>
<proteinExistence type="inferred from homology"/>
<dbReference type="InterPro" id="IPR011008">
    <property type="entry name" value="Dimeric_a/b-barrel"/>
</dbReference>
<dbReference type="AlphaFoldDB" id="A0AAU7G883"/>
<evidence type="ECO:0000259" key="2">
    <source>
        <dbReference type="Pfam" id="PF03795"/>
    </source>
</evidence>
<reference evidence="3" key="1">
    <citation type="submission" date="2024-05" db="EMBL/GenBank/DDBJ databases">
        <title>The Natural Products Discovery Center: Release of the First 8490 Sequenced Strains for Exploring Actinobacteria Biosynthetic Diversity.</title>
        <authorList>
            <person name="Kalkreuter E."/>
            <person name="Kautsar S.A."/>
            <person name="Yang D."/>
            <person name="Bader C.D."/>
            <person name="Teijaro C.N."/>
            <person name="Fluegel L."/>
            <person name="Davis C.M."/>
            <person name="Simpson J.R."/>
            <person name="Lauterbach L."/>
            <person name="Steele A.D."/>
            <person name="Gui C."/>
            <person name="Meng S."/>
            <person name="Li G."/>
            <person name="Viehrig K."/>
            <person name="Ye F."/>
            <person name="Su P."/>
            <person name="Kiefer A.F."/>
            <person name="Nichols A."/>
            <person name="Cepeda A.J."/>
            <person name="Yan W."/>
            <person name="Fan B."/>
            <person name="Jiang Y."/>
            <person name="Adhikari A."/>
            <person name="Zheng C.-J."/>
            <person name="Schuster L."/>
            <person name="Cowan T.M."/>
            <person name="Smanski M.J."/>
            <person name="Chevrette M.G."/>
            <person name="de Carvalho L.P.S."/>
            <person name="Shen B."/>
        </authorList>
    </citation>
    <scope>NUCLEOTIDE SEQUENCE</scope>
    <source>
        <strain evidence="3">NPDC080035</strain>
    </source>
</reference>
<dbReference type="EMBL" id="CP157390">
    <property type="protein sequence ID" value="XBM47422.1"/>
    <property type="molecule type" value="Genomic_DNA"/>
</dbReference>
<dbReference type="Gene3D" id="3.30.70.1060">
    <property type="entry name" value="Dimeric alpha+beta barrel"/>
    <property type="match status" value="1"/>
</dbReference>
<protein>
    <submittedName>
        <fullName evidence="3">YciI family protein</fullName>
    </submittedName>
</protein>
<evidence type="ECO:0000313" key="3">
    <source>
        <dbReference type="EMBL" id="XBM47422.1"/>
    </source>
</evidence>
<organism evidence="3">
    <name type="scientific">Leifsonia sp. NPDC080035</name>
    <dbReference type="NCBI Taxonomy" id="3143936"/>
    <lineage>
        <taxon>Bacteria</taxon>
        <taxon>Bacillati</taxon>
        <taxon>Actinomycetota</taxon>
        <taxon>Actinomycetes</taxon>
        <taxon>Micrococcales</taxon>
        <taxon>Microbacteriaceae</taxon>
        <taxon>Leifsonia</taxon>
    </lineage>
</organism>
<dbReference type="PANTHER" id="PTHR35174:SF3">
    <property type="entry name" value="BLL7171 PROTEIN"/>
    <property type="match status" value="1"/>
</dbReference>
<dbReference type="InterPro" id="IPR005545">
    <property type="entry name" value="YCII"/>
</dbReference>
<feature type="domain" description="YCII-related" evidence="2">
    <location>
        <begin position="19"/>
        <end position="115"/>
    </location>
</feature>
<dbReference type="RefSeq" id="WP_348787395.1">
    <property type="nucleotide sequence ID" value="NZ_CP157390.1"/>
</dbReference>
<dbReference type="PANTHER" id="PTHR35174">
    <property type="entry name" value="BLL7171 PROTEIN-RELATED"/>
    <property type="match status" value="1"/>
</dbReference>